<evidence type="ECO:0000313" key="3">
    <source>
        <dbReference type="EMBL" id="OLQ08997.1"/>
    </source>
</evidence>
<keyword evidence="2" id="KW-0732">Signal</keyword>
<dbReference type="AlphaFoldDB" id="A0A1Q9ENN5"/>
<proteinExistence type="predicted"/>
<feature type="region of interest" description="Disordered" evidence="1">
    <location>
        <begin position="667"/>
        <end position="691"/>
    </location>
</feature>
<evidence type="ECO:0000313" key="4">
    <source>
        <dbReference type="Proteomes" id="UP000186817"/>
    </source>
</evidence>
<accession>A0A1Q9ENN5</accession>
<comment type="caution">
    <text evidence="3">The sequence shown here is derived from an EMBL/GenBank/DDBJ whole genome shotgun (WGS) entry which is preliminary data.</text>
</comment>
<evidence type="ECO:0000256" key="1">
    <source>
        <dbReference type="SAM" id="MobiDB-lite"/>
    </source>
</evidence>
<feature type="chain" id="PRO_5012344643" evidence="2">
    <location>
        <begin position="16"/>
        <end position="691"/>
    </location>
</feature>
<sequence length="691" mass="75198">MVLLLAAALPAELKAFLQEEPWVGSWLQAKIRFASSQESGVEEVLFQDTAEDGDPADPRPALLEEAAKSDEASSDEDRSQEDLSAGSAVPVSPGPLVAAGDHMTLHADFRVLNRLAKELAARAESPDDVSGKVFLYIKQEAIIRFLESSPAGQTSATAAPVALVGTDPRVRELWKQVCSTGVRPSGKGMPRKKREWQDKLKYFIAHRYESFCLEEGAAGSQTWVRLRRPEDSAARDEDFGKLHLAIKRTMLELLQSGKVSRDDRGGEGYVLVEDVACTPRVYQLWHRCRSDSSDRLAFYLRHTEAFEVWTPGWSAMGSEIQEAANLRSAVRIRLQTAAESADAKPLQKSSSDIGPEACNGGDIYGEGTLDHPTTPLQDSLLETSAREGALAFLELLALLAAAPDDGQVMQEKERTKIKALRYIDMEGGGQAAATSPFFIQEASDGQGKREGEETDGAMDEHIDARISRDADRQTKLGVDDDVDKFMLEQIRELLDEAEWEDAYEKCSTGLLFFGELLGARGKAAAWPAWGTGASDRTGKRCGCFVRGHWLRVGAGFAGAAAEEVAALQDEAGAAEILGRAAQTQRRFPEAERQLRRAASEAQIQLNELRLPSITSMMMVTTMMMAMMKMVTTIVSSVTIPRTGGGCSAAFADARGLGVQVPEKGLLTNLRGSGHMPDRTERSVGDGEPSEM</sequence>
<keyword evidence="4" id="KW-1185">Reference proteome</keyword>
<evidence type="ECO:0000256" key="2">
    <source>
        <dbReference type="SAM" id="SignalP"/>
    </source>
</evidence>
<feature type="compositionally biased region" description="Basic and acidic residues" evidence="1">
    <location>
        <begin position="66"/>
        <end position="81"/>
    </location>
</feature>
<organism evidence="3 4">
    <name type="scientific">Symbiodinium microadriaticum</name>
    <name type="common">Dinoflagellate</name>
    <name type="synonym">Zooxanthella microadriatica</name>
    <dbReference type="NCBI Taxonomy" id="2951"/>
    <lineage>
        <taxon>Eukaryota</taxon>
        <taxon>Sar</taxon>
        <taxon>Alveolata</taxon>
        <taxon>Dinophyceae</taxon>
        <taxon>Suessiales</taxon>
        <taxon>Symbiodiniaceae</taxon>
        <taxon>Symbiodinium</taxon>
    </lineage>
</organism>
<dbReference type="EMBL" id="LSRX01000106">
    <property type="protein sequence ID" value="OLQ08997.1"/>
    <property type="molecule type" value="Genomic_DNA"/>
</dbReference>
<dbReference type="Proteomes" id="UP000186817">
    <property type="component" value="Unassembled WGS sequence"/>
</dbReference>
<feature type="region of interest" description="Disordered" evidence="1">
    <location>
        <begin position="66"/>
        <end position="92"/>
    </location>
</feature>
<dbReference type="OrthoDB" id="438202at2759"/>
<feature type="signal peptide" evidence="2">
    <location>
        <begin position="1"/>
        <end position="15"/>
    </location>
</feature>
<feature type="compositionally biased region" description="Basic and acidic residues" evidence="1">
    <location>
        <begin position="675"/>
        <end position="684"/>
    </location>
</feature>
<gene>
    <name evidence="3" type="ORF">AK812_SmicGene7469</name>
</gene>
<protein>
    <submittedName>
        <fullName evidence="3">Uncharacterized protein</fullName>
    </submittedName>
</protein>
<name>A0A1Q9ENN5_SYMMI</name>
<reference evidence="3 4" key="1">
    <citation type="submission" date="2016-02" db="EMBL/GenBank/DDBJ databases">
        <title>Genome analysis of coral dinoflagellate symbionts highlights evolutionary adaptations to a symbiotic lifestyle.</title>
        <authorList>
            <person name="Aranda M."/>
            <person name="Li Y."/>
            <person name="Liew Y.J."/>
            <person name="Baumgarten S."/>
            <person name="Simakov O."/>
            <person name="Wilson M."/>
            <person name="Piel J."/>
            <person name="Ashoor H."/>
            <person name="Bougouffa S."/>
            <person name="Bajic V.B."/>
            <person name="Ryu T."/>
            <person name="Ravasi T."/>
            <person name="Bayer T."/>
            <person name="Micklem G."/>
            <person name="Kim H."/>
            <person name="Bhak J."/>
            <person name="Lajeunesse T.C."/>
            <person name="Voolstra C.R."/>
        </authorList>
    </citation>
    <scope>NUCLEOTIDE SEQUENCE [LARGE SCALE GENOMIC DNA]</scope>
    <source>
        <strain evidence="3 4">CCMP2467</strain>
    </source>
</reference>